<feature type="compositionally biased region" description="Basic and acidic residues" evidence="1">
    <location>
        <begin position="507"/>
        <end position="517"/>
    </location>
</feature>
<protein>
    <submittedName>
        <fullName evidence="2">Uncharacterized protein</fullName>
    </submittedName>
</protein>
<dbReference type="PANTHER" id="PTHR31286">
    <property type="entry name" value="GLYCINE-RICH CELL WALL STRUCTURAL PROTEIN 1.8-LIKE"/>
    <property type="match status" value="1"/>
</dbReference>
<name>A0A3P6EZ56_BRAOL</name>
<feature type="region of interest" description="Disordered" evidence="1">
    <location>
        <begin position="483"/>
        <end position="549"/>
    </location>
</feature>
<feature type="compositionally biased region" description="Basic residues" evidence="1">
    <location>
        <begin position="161"/>
        <end position="175"/>
    </location>
</feature>
<feature type="compositionally biased region" description="Basic and acidic residues" evidence="1">
    <location>
        <begin position="218"/>
        <end position="230"/>
    </location>
</feature>
<evidence type="ECO:0000313" key="2">
    <source>
        <dbReference type="EMBL" id="VDD50663.1"/>
    </source>
</evidence>
<feature type="compositionally biased region" description="Polar residues" evidence="1">
    <location>
        <begin position="538"/>
        <end position="549"/>
    </location>
</feature>
<organism evidence="2">
    <name type="scientific">Brassica oleracea</name>
    <name type="common">Wild cabbage</name>
    <dbReference type="NCBI Taxonomy" id="3712"/>
    <lineage>
        <taxon>Eukaryota</taxon>
        <taxon>Viridiplantae</taxon>
        <taxon>Streptophyta</taxon>
        <taxon>Embryophyta</taxon>
        <taxon>Tracheophyta</taxon>
        <taxon>Spermatophyta</taxon>
        <taxon>Magnoliopsida</taxon>
        <taxon>eudicotyledons</taxon>
        <taxon>Gunneridae</taxon>
        <taxon>Pentapetalae</taxon>
        <taxon>rosids</taxon>
        <taxon>malvids</taxon>
        <taxon>Brassicales</taxon>
        <taxon>Brassicaceae</taxon>
        <taxon>Brassiceae</taxon>
        <taxon>Brassica</taxon>
    </lineage>
</organism>
<proteinExistence type="predicted"/>
<gene>
    <name evidence="2" type="ORF">BOLC1T03052H</name>
</gene>
<evidence type="ECO:0000256" key="1">
    <source>
        <dbReference type="SAM" id="MobiDB-lite"/>
    </source>
</evidence>
<dbReference type="EMBL" id="LR031878">
    <property type="protein sequence ID" value="VDD50663.1"/>
    <property type="molecule type" value="Genomic_DNA"/>
</dbReference>
<feature type="compositionally biased region" description="Basic and acidic residues" evidence="1">
    <location>
        <begin position="129"/>
        <end position="141"/>
    </location>
</feature>
<feature type="compositionally biased region" description="Polar residues" evidence="1">
    <location>
        <begin position="195"/>
        <end position="216"/>
    </location>
</feature>
<dbReference type="PANTHER" id="PTHR31286:SF132">
    <property type="entry name" value="DUF4283 DOMAIN-CONTAINING PROTEIN"/>
    <property type="match status" value="1"/>
</dbReference>
<dbReference type="InterPro" id="IPR040256">
    <property type="entry name" value="At4g02000-like"/>
</dbReference>
<sequence length="577" mass="65464">MVLNKRPCHFNQWSFALERWEPFISEDFPNTIPFWIGVTGVPVHYCNDKTFTEIANALDKKLLIDEKKARIQVSIEADKSLQLERRIGFPNGDIGRVTLTYEGLHRYCFTCHHISHDENTCPQLTPAERELKRKQRAESHATNDQSKIPFHDTQGYLPRNSLKRPRSPLYGRHHSPSSTSKNSGLDGEEKRRKYSPSSYSTREARATSHQTRYHSSVSRHENRQSHHDKEVWSRLEIPIRRHEERNGECQHSRNVPHYVASRSRNTPTSRRHPRRNNEVARNKASTNWVPRKTPQGHTERSRATYDSQKTISDNRESLESGEVVPNRGTEAIIEETEAKRTRRLKGKAIVTDSPTSNAKETHPSLMARHAPPLLTRREQRYDPPIMEQGDKFMELGAGLDQDLGVQLTELELAEVDNLVLETERLEMEDNMIDIENDDLLGDSPDFDAEKIEAISQLSPANAAITKMATLSQHLPIDKVAAAHEEPGSKNQTGPYIPKGLLKKKTPRSPDIKGENASKKLHTLKGKASPKKKNAPGKRQTTSSTMVPRTEVFSSAISKNFLSLSGSVVSQKPPSKKI</sequence>
<feature type="region of interest" description="Disordered" evidence="1">
    <location>
        <begin position="129"/>
        <end position="230"/>
    </location>
</feature>
<feature type="compositionally biased region" description="Basic residues" evidence="1">
    <location>
        <begin position="518"/>
        <end position="535"/>
    </location>
</feature>
<dbReference type="AlphaFoldDB" id="A0A3P6EZ56"/>
<feature type="region of interest" description="Disordered" evidence="1">
    <location>
        <begin position="243"/>
        <end position="323"/>
    </location>
</feature>
<reference evidence="2" key="1">
    <citation type="submission" date="2018-11" db="EMBL/GenBank/DDBJ databases">
        <authorList>
            <consortium name="Genoscope - CEA"/>
            <person name="William W."/>
        </authorList>
    </citation>
    <scope>NUCLEOTIDE SEQUENCE</scope>
</reference>
<accession>A0A3P6EZ56</accession>